<dbReference type="RefSeq" id="WP_212009359.1">
    <property type="nucleotide sequence ID" value="NZ_JAAFYZ010000034.1"/>
</dbReference>
<dbReference type="Pfam" id="PF01636">
    <property type="entry name" value="APH"/>
    <property type="match status" value="1"/>
</dbReference>
<dbReference type="Gene3D" id="1.10.510.10">
    <property type="entry name" value="Transferase(Phosphotransferase) domain 1"/>
    <property type="match status" value="1"/>
</dbReference>
<dbReference type="InterPro" id="IPR011009">
    <property type="entry name" value="Kinase-like_dom_sf"/>
</dbReference>
<proteinExistence type="predicted"/>
<accession>A0ABS5KNZ1</accession>
<keyword evidence="3" id="KW-1185">Reference proteome</keyword>
<sequence>MTNDDDLQAQLVAACASAGIDPADARLIHHYSNAIYYLPSAEAVIRITVGPADLEQVRLTQAVTRWLVQSHGFPATAPLGTVEPVALECGSVASFWEFHEQPVELKYSSTDLAALLHRLHTIDDAIPVHLPSWVALTSLEGALAESVPETVLARDDVAWLKQEIVKVREQLTAIEWQLPPGLVHADAWAGNLLANSRPHGLLLGDWDWVSHGPREVDLVPTWHAVRRYGRDNAWKSAFAAEYGYDLAHSPGYEALMHMRDMMQLTGPLRRASADQRYFTFLQQRFSGIRASDRSSQWLAL</sequence>
<organism evidence="2 3">
    <name type="scientific">Catenulispora pinistramenti</name>
    <dbReference type="NCBI Taxonomy" id="2705254"/>
    <lineage>
        <taxon>Bacteria</taxon>
        <taxon>Bacillati</taxon>
        <taxon>Actinomycetota</taxon>
        <taxon>Actinomycetes</taxon>
        <taxon>Catenulisporales</taxon>
        <taxon>Catenulisporaceae</taxon>
        <taxon>Catenulispora</taxon>
    </lineage>
</organism>
<evidence type="ECO:0000313" key="2">
    <source>
        <dbReference type="EMBL" id="MBS2547778.1"/>
    </source>
</evidence>
<dbReference type="SUPFAM" id="SSF56112">
    <property type="entry name" value="Protein kinase-like (PK-like)"/>
    <property type="match status" value="1"/>
</dbReference>
<reference evidence="2 3" key="1">
    <citation type="submission" date="2020-02" db="EMBL/GenBank/DDBJ databases">
        <title>Acidophilic actinobacteria isolated from forest soil.</title>
        <authorList>
            <person name="Golinska P."/>
        </authorList>
    </citation>
    <scope>NUCLEOTIDE SEQUENCE [LARGE SCALE GENOMIC DNA]</scope>
    <source>
        <strain evidence="2 3">NL8</strain>
    </source>
</reference>
<dbReference type="InterPro" id="IPR002575">
    <property type="entry name" value="Aminoglycoside_PTrfase"/>
</dbReference>
<feature type="domain" description="Aminoglycoside phosphotransferase" evidence="1">
    <location>
        <begin position="31"/>
        <end position="252"/>
    </location>
</feature>
<name>A0ABS5KNZ1_9ACTN</name>
<evidence type="ECO:0000313" key="3">
    <source>
        <dbReference type="Proteomes" id="UP000730482"/>
    </source>
</evidence>
<dbReference type="Proteomes" id="UP000730482">
    <property type="component" value="Unassembled WGS sequence"/>
</dbReference>
<protein>
    <submittedName>
        <fullName evidence="2">Aminoglycoside phosphotransferase family protein</fullName>
    </submittedName>
</protein>
<dbReference type="EMBL" id="JAAFYZ010000034">
    <property type="protein sequence ID" value="MBS2547778.1"/>
    <property type="molecule type" value="Genomic_DNA"/>
</dbReference>
<gene>
    <name evidence="2" type="ORF">KGQ19_12970</name>
</gene>
<comment type="caution">
    <text evidence="2">The sequence shown here is derived from an EMBL/GenBank/DDBJ whole genome shotgun (WGS) entry which is preliminary data.</text>
</comment>
<evidence type="ECO:0000259" key="1">
    <source>
        <dbReference type="Pfam" id="PF01636"/>
    </source>
</evidence>